<dbReference type="SUPFAM" id="SSF56784">
    <property type="entry name" value="HAD-like"/>
    <property type="match status" value="1"/>
</dbReference>
<evidence type="ECO:0000256" key="1">
    <source>
        <dbReference type="ARBA" id="ARBA00009589"/>
    </source>
</evidence>
<dbReference type="PANTHER" id="PTHR16504">
    <property type="entry name" value="5'(3')-DEOXYRIBONUCLEOTIDASE"/>
    <property type="match status" value="1"/>
</dbReference>
<dbReference type="Proteomes" id="UP001357452">
    <property type="component" value="Unassembled WGS sequence"/>
</dbReference>
<comment type="similarity">
    <text evidence="1">Belongs to the 5'(3')-deoxyribonucleotidase family.</text>
</comment>
<dbReference type="Gene3D" id="3.40.50.1000">
    <property type="entry name" value="HAD superfamily/HAD-like"/>
    <property type="match status" value="1"/>
</dbReference>
<name>A0ABU7RCT1_9BACT</name>
<gene>
    <name evidence="2" type="ORF">V2H41_00830</name>
</gene>
<reference evidence="2 3" key="1">
    <citation type="submission" date="2024-01" db="EMBL/GenBank/DDBJ databases">
        <title>Niabella digestum sp. nov., isolated from waste digestion system.</title>
        <authorList>
            <person name="Zhang L."/>
        </authorList>
    </citation>
    <scope>NUCLEOTIDE SEQUENCE [LARGE SCALE GENOMIC DNA]</scope>
    <source>
        <strain evidence="2 3">A18</strain>
    </source>
</reference>
<dbReference type="InterPro" id="IPR023214">
    <property type="entry name" value="HAD_sf"/>
</dbReference>
<protein>
    <submittedName>
        <fullName evidence="2">5'(3')-deoxyribonucleotidase</fullName>
    </submittedName>
</protein>
<dbReference type="SFLD" id="SFLDG01146">
    <property type="entry name" value="C1.2.2"/>
    <property type="match status" value="1"/>
</dbReference>
<evidence type="ECO:0000313" key="2">
    <source>
        <dbReference type="EMBL" id="MEE6185805.1"/>
    </source>
</evidence>
<dbReference type="SFLD" id="SFLDG01126">
    <property type="entry name" value="C1.2:_Nucleotidase_Like"/>
    <property type="match status" value="1"/>
</dbReference>
<dbReference type="InterPro" id="IPR010708">
    <property type="entry name" value="5'(3')-deoxyribonucleotidase"/>
</dbReference>
<dbReference type="EMBL" id="JAZGLY010000001">
    <property type="protein sequence ID" value="MEE6185805.1"/>
    <property type="molecule type" value="Genomic_DNA"/>
</dbReference>
<dbReference type="Gene3D" id="1.10.40.40">
    <property type="entry name" value="Deoxyribonucleotidase, domain 2"/>
    <property type="match status" value="1"/>
</dbReference>
<dbReference type="InterPro" id="IPR036412">
    <property type="entry name" value="HAD-like_sf"/>
</dbReference>
<proteinExistence type="inferred from homology"/>
<dbReference type="PANTHER" id="PTHR16504:SF4">
    <property type="entry name" value="5'(3')-DEOXYRIBONUCLEOTIDASE"/>
    <property type="match status" value="1"/>
</dbReference>
<accession>A0ABU7RCT1</accession>
<dbReference type="Pfam" id="PF06941">
    <property type="entry name" value="NT5C"/>
    <property type="match status" value="1"/>
</dbReference>
<dbReference type="RefSeq" id="WP_330973213.1">
    <property type="nucleotide sequence ID" value="NZ_JAZGLY010000001.1"/>
</dbReference>
<keyword evidence="3" id="KW-1185">Reference proteome</keyword>
<evidence type="ECO:0000313" key="3">
    <source>
        <dbReference type="Proteomes" id="UP001357452"/>
    </source>
</evidence>
<comment type="caution">
    <text evidence="2">The sequence shown here is derived from an EMBL/GenBank/DDBJ whole genome shotgun (WGS) entry which is preliminary data.</text>
</comment>
<sequence length="197" mass="22837">MKTIAVDMDGVLANCIQQFINYEFAETGIKRPIAETIGKRESEAFPNGRAYLYQPGFFRTMPVIEDSREALYKLCQEYEVLIVSAATEFPQSLSEKQEWLNEHFPFISWKQMVFCGTKTMIKADIMIDDHFKNLDPFKGRTILFTQPHNQLADAGRHTRVHSWKEIERLLLRKSQLEAIWDMERASAPVTPVISQYA</sequence>
<organism evidence="2 3">
    <name type="scientific">Niabella digestorum</name>
    <dbReference type="NCBI Taxonomy" id="3117701"/>
    <lineage>
        <taxon>Bacteria</taxon>
        <taxon>Pseudomonadati</taxon>
        <taxon>Bacteroidota</taxon>
        <taxon>Chitinophagia</taxon>
        <taxon>Chitinophagales</taxon>
        <taxon>Chitinophagaceae</taxon>
        <taxon>Niabella</taxon>
    </lineage>
</organism>
<dbReference type="SFLD" id="SFLDS00003">
    <property type="entry name" value="Haloacid_Dehalogenase"/>
    <property type="match status" value="1"/>
</dbReference>